<evidence type="ECO:0000313" key="22">
    <source>
        <dbReference type="Proteomes" id="UP000028091"/>
    </source>
</evidence>
<comment type="cofactor">
    <cofactor evidence="1">
        <name>Mg(2+)</name>
        <dbReference type="ChEBI" id="CHEBI:18420"/>
    </cofactor>
</comment>
<evidence type="ECO:0000256" key="3">
    <source>
        <dbReference type="ARBA" id="ARBA00005150"/>
    </source>
</evidence>
<keyword evidence="12 18" id="KW-0067">ATP-binding</keyword>
<name>A0A081LB75_9BACI</name>
<dbReference type="InterPro" id="IPR013221">
    <property type="entry name" value="Mur_ligase_cen"/>
</dbReference>
<evidence type="ECO:0000256" key="6">
    <source>
        <dbReference type="ARBA" id="ARBA00013023"/>
    </source>
</evidence>
<dbReference type="InterPro" id="IPR036615">
    <property type="entry name" value="Mur_ligase_C_dom_sf"/>
</dbReference>
<dbReference type="Pfam" id="PF08245">
    <property type="entry name" value="Mur_ligase_M"/>
    <property type="match status" value="1"/>
</dbReference>
<dbReference type="GO" id="GO:0005524">
    <property type="term" value="F:ATP binding"/>
    <property type="evidence" value="ECO:0007669"/>
    <property type="project" value="UniProtKB-KW"/>
</dbReference>
<comment type="catalytic activity">
    <reaction evidence="16">
        <text>(6S)-5,6,7,8-tetrahydrofolyl-(gamma-L-Glu)(n) + L-glutamate + ATP = (6S)-5,6,7,8-tetrahydrofolyl-(gamma-L-Glu)(n+1) + ADP + phosphate + H(+)</text>
        <dbReference type="Rhea" id="RHEA:10580"/>
        <dbReference type="Rhea" id="RHEA-COMP:14738"/>
        <dbReference type="Rhea" id="RHEA-COMP:14740"/>
        <dbReference type="ChEBI" id="CHEBI:15378"/>
        <dbReference type="ChEBI" id="CHEBI:29985"/>
        <dbReference type="ChEBI" id="CHEBI:30616"/>
        <dbReference type="ChEBI" id="CHEBI:43474"/>
        <dbReference type="ChEBI" id="CHEBI:141005"/>
        <dbReference type="ChEBI" id="CHEBI:456216"/>
        <dbReference type="EC" id="6.3.2.17"/>
    </reaction>
</comment>
<dbReference type="EMBL" id="JOTP01000009">
    <property type="protein sequence ID" value="KEP26501.1"/>
    <property type="molecule type" value="Genomic_DNA"/>
</dbReference>
<dbReference type="GO" id="GO:0046656">
    <property type="term" value="P:folic acid biosynthetic process"/>
    <property type="evidence" value="ECO:0007669"/>
    <property type="project" value="UniProtKB-KW"/>
</dbReference>
<evidence type="ECO:0000256" key="5">
    <source>
        <dbReference type="ARBA" id="ARBA00011245"/>
    </source>
</evidence>
<dbReference type="InterPro" id="IPR001645">
    <property type="entry name" value="Folylpolyglutamate_synth"/>
</dbReference>
<keyword evidence="13" id="KW-0460">Magnesium</keyword>
<comment type="pathway">
    <text evidence="3">Cofactor biosynthesis; tetrahydrofolylpolyglutamate biosynthesis.</text>
</comment>
<organism evidence="21 22">
    <name type="scientific">Bacillus zhangzhouensis</name>
    <dbReference type="NCBI Taxonomy" id="1178540"/>
    <lineage>
        <taxon>Bacteria</taxon>
        <taxon>Bacillati</taxon>
        <taxon>Bacillota</taxon>
        <taxon>Bacilli</taxon>
        <taxon>Bacillales</taxon>
        <taxon>Bacillaceae</taxon>
        <taxon>Bacillus</taxon>
    </lineage>
</organism>
<keyword evidence="22" id="KW-1185">Reference proteome</keyword>
<dbReference type="PROSITE" id="PS01011">
    <property type="entry name" value="FOLYLPOLYGLU_SYNT_1"/>
    <property type="match status" value="1"/>
</dbReference>
<evidence type="ECO:0000256" key="11">
    <source>
        <dbReference type="ARBA" id="ARBA00022741"/>
    </source>
</evidence>
<comment type="catalytic activity">
    <reaction evidence="17">
        <text>7,8-dihydropteroate + L-glutamate + ATP = 7,8-dihydrofolate + ADP + phosphate + H(+)</text>
        <dbReference type="Rhea" id="RHEA:23584"/>
        <dbReference type="ChEBI" id="CHEBI:15378"/>
        <dbReference type="ChEBI" id="CHEBI:17839"/>
        <dbReference type="ChEBI" id="CHEBI:29985"/>
        <dbReference type="ChEBI" id="CHEBI:30616"/>
        <dbReference type="ChEBI" id="CHEBI:43474"/>
        <dbReference type="ChEBI" id="CHEBI:57451"/>
        <dbReference type="ChEBI" id="CHEBI:456216"/>
        <dbReference type="EC" id="6.3.2.12"/>
    </reaction>
</comment>
<evidence type="ECO:0000259" key="19">
    <source>
        <dbReference type="Pfam" id="PF02875"/>
    </source>
</evidence>
<evidence type="ECO:0000313" key="21">
    <source>
        <dbReference type="EMBL" id="KEP26501.1"/>
    </source>
</evidence>
<dbReference type="GO" id="GO:0008841">
    <property type="term" value="F:dihydrofolate synthase activity"/>
    <property type="evidence" value="ECO:0007669"/>
    <property type="project" value="UniProtKB-EC"/>
</dbReference>
<dbReference type="PIRSF" id="PIRSF001563">
    <property type="entry name" value="Folylpolyglu_synth"/>
    <property type="match status" value="1"/>
</dbReference>
<dbReference type="Gene3D" id="3.90.190.20">
    <property type="entry name" value="Mur ligase, C-terminal domain"/>
    <property type="match status" value="1"/>
</dbReference>
<dbReference type="OrthoDB" id="9809356at2"/>
<feature type="domain" description="Mur ligase C-terminal" evidence="19">
    <location>
        <begin position="303"/>
        <end position="421"/>
    </location>
</feature>
<keyword evidence="9 18" id="KW-0436">Ligase</keyword>
<sequence length="435" mass="48678">MTLFTTYHEAIEWIHSRLAFGVKPGLERMKWLMNRLGHPEQKIKTVHVAGTNGKGSTIAFTRSVLQEAGYSVGTFTSPFILTFNERISVNGAPIQDEEWLSLVNEIKPYVDELDGTELGAATEFEIITACAFAYFAHVRQVDFVLLETGLGGRLDSTNVAVPILTSITSIGHDHMAILGVTLEQIAAEKAGIIKDGIPMITAVHQREALAVIQNTAIEKNAVCISLHDTCTIDQQQPTETGERFTLRTPKRQYPELETGLIGTHQRQNASLAVLLIEWLEQEGYISVTEEHLYKGIRQAVWAGRFEKVKDHPPVYLDGAHNEEGMDRLIETVQAHFSSKQVHICFSALKDKPYKQMIQKLEAISSSIHFVSFDFPRAESAEKLYACSHLETKSFDDDPRAVLEWIQKKSADPWAVILVTGSLYFISDIRNRILGS</sequence>
<dbReference type="InterPro" id="IPR018109">
    <property type="entry name" value="Folylpolyglutamate_synth_CS"/>
</dbReference>
<evidence type="ECO:0000256" key="13">
    <source>
        <dbReference type="ARBA" id="ARBA00022842"/>
    </source>
</evidence>
<evidence type="ECO:0000256" key="10">
    <source>
        <dbReference type="ARBA" id="ARBA00022723"/>
    </source>
</evidence>
<gene>
    <name evidence="21" type="ORF">BA70_19565</name>
</gene>
<dbReference type="Gene3D" id="3.40.1190.10">
    <property type="entry name" value="Mur-like, catalytic domain"/>
    <property type="match status" value="1"/>
</dbReference>
<dbReference type="AlphaFoldDB" id="A0A081LB75"/>
<evidence type="ECO:0000256" key="1">
    <source>
        <dbReference type="ARBA" id="ARBA00001946"/>
    </source>
</evidence>
<evidence type="ECO:0000256" key="14">
    <source>
        <dbReference type="ARBA" id="ARBA00022909"/>
    </source>
</evidence>
<dbReference type="GO" id="GO:0005737">
    <property type="term" value="C:cytoplasm"/>
    <property type="evidence" value="ECO:0007669"/>
    <property type="project" value="TreeGrafter"/>
</dbReference>
<protein>
    <recommendedName>
        <fullName evidence="8">Dihydrofolate synthase/folylpolyglutamate synthase</fullName>
        <ecNumber evidence="6">6.3.2.12</ecNumber>
        <ecNumber evidence="7">6.3.2.17</ecNumber>
    </recommendedName>
    <alternativeName>
        <fullName evidence="15">Tetrahydrofolylpolyglutamate synthase</fullName>
    </alternativeName>
</protein>
<evidence type="ECO:0000259" key="20">
    <source>
        <dbReference type="Pfam" id="PF08245"/>
    </source>
</evidence>
<dbReference type="GO" id="GO:0046872">
    <property type="term" value="F:metal ion binding"/>
    <property type="evidence" value="ECO:0007669"/>
    <property type="project" value="UniProtKB-KW"/>
</dbReference>
<keyword evidence="11 18" id="KW-0547">Nucleotide-binding</keyword>
<evidence type="ECO:0000256" key="8">
    <source>
        <dbReference type="ARBA" id="ARBA00019357"/>
    </source>
</evidence>
<dbReference type="NCBIfam" id="TIGR01499">
    <property type="entry name" value="folC"/>
    <property type="match status" value="1"/>
</dbReference>
<dbReference type="PANTHER" id="PTHR11136">
    <property type="entry name" value="FOLYLPOLYGLUTAMATE SYNTHASE-RELATED"/>
    <property type="match status" value="1"/>
</dbReference>
<evidence type="ECO:0000256" key="16">
    <source>
        <dbReference type="ARBA" id="ARBA00047493"/>
    </source>
</evidence>
<dbReference type="eggNOG" id="COG0285">
    <property type="taxonomic scope" value="Bacteria"/>
</dbReference>
<dbReference type="EC" id="6.3.2.17" evidence="7"/>
<evidence type="ECO:0000256" key="18">
    <source>
        <dbReference type="PIRNR" id="PIRNR001563"/>
    </source>
</evidence>
<dbReference type="GO" id="GO:0004326">
    <property type="term" value="F:tetrahydrofolylpolyglutamate synthase activity"/>
    <property type="evidence" value="ECO:0007669"/>
    <property type="project" value="UniProtKB-EC"/>
</dbReference>
<comment type="pathway">
    <text evidence="2">Cofactor biosynthesis; tetrahydrofolate biosynthesis; 7,8-dihydrofolate from 2-amino-4-hydroxy-6-hydroxymethyl-7,8-dihydropteridine diphosphate and 4-aminobenzoate: step 2/2.</text>
</comment>
<comment type="caution">
    <text evidence="21">The sequence shown here is derived from an EMBL/GenBank/DDBJ whole genome shotgun (WGS) entry which is preliminary data.</text>
</comment>
<dbReference type="Pfam" id="PF02875">
    <property type="entry name" value="Mur_ligase_C"/>
    <property type="match status" value="1"/>
</dbReference>
<comment type="subunit">
    <text evidence="5">Monomer.</text>
</comment>
<evidence type="ECO:0000256" key="9">
    <source>
        <dbReference type="ARBA" id="ARBA00022598"/>
    </source>
</evidence>
<dbReference type="SUPFAM" id="SSF53244">
    <property type="entry name" value="MurD-like peptide ligases, peptide-binding domain"/>
    <property type="match status" value="1"/>
</dbReference>
<evidence type="ECO:0000256" key="12">
    <source>
        <dbReference type="ARBA" id="ARBA00022840"/>
    </source>
</evidence>
<comment type="similarity">
    <text evidence="4 18">Belongs to the folylpolyglutamate synthase family.</text>
</comment>
<dbReference type="FunFam" id="3.40.1190.10:FF:000004">
    <property type="entry name" value="Dihydrofolate synthase/folylpolyglutamate synthase"/>
    <property type="match status" value="1"/>
</dbReference>
<evidence type="ECO:0000256" key="17">
    <source>
        <dbReference type="ARBA" id="ARBA00049161"/>
    </source>
</evidence>
<reference evidence="21 22" key="1">
    <citation type="submission" date="2012-09" db="EMBL/GenBank/DDBJ databases">
        <title>Genome Sequence of Bacillus sp. DW5-4.</title>
        <authorList>
            <person name="Lai Q."/>
            <person name="Liu Y."/>
            <person name="Shao Z."/>
        </authorList>
    </citation>
    <scope>NUCLEOTIDE SEQUENCE [LARGE SCALE GENOMIC DNA]</scope>
    <source>
        <strain evidence="21 22">DW5-4</strain>
    </source>
</reference>
<dbReference type="EC" id="6.3.2.12" evidence="6"/>
<evidence type="ECO:0000256" key="2">
    <source>
        <dbReference type="ARBA" id="ARBA00004799"/>
    </source>
</evidence>
<evidence type="ECO:0000256" key="7">
    <source>
        <dbReference type="ARBA" id="ARBA00013025"/>
    </source>
</evidence>
<feature type="domain" description="Mur ligase central" evidence="20">
    <location>
        <begin position="48"/>
        <end position="275"/>
    </location>
</feature>
<dbReference type="Proteomes" id="UP000028091">
    <property type="component" value="Unassembled WGS sequence"/>
</dbReference>
<dbReference type="InterPro" id="IPR004101">
    <property type="entry name" value="Mur_ligase_C"/>
</dbReference>
<keyword evidence="10" id="KW-0479">Metal-binding</keyword>
<accession>A0A081LB75</accession>
<keyword evidence="14" id="KW-0289">Folate biosynthesis</keyword>
<dbReference type="PANTHER" id="PTHR11136:SF0">
    <property type="entry name" value="DIHYDROFOLATE SYNTHETASE-RELATED"/>
    <property type="match status" value="1"/>
</dbReference>
<dbReference type="InterPro" id="IPR036565">
    <property type="entry name" value="Mur-like_cat_sf"/>
</dbReference>
<evidence type="ECO:0000256" key="15">
    <source>
        <dbReference type="ARBA" id="ARBA00030592"/>
    </source>
</evidence>
<dbReference type="RefSeq" id="WP_034321235.1">
    <property type="nucleotide sequence ID" value="NZ_JOTP01000009.1"/>
</dbReference>
<proteinExistence type="inferred from homology"/>
<evidence type="ECO:0000256" key="4">
    <source>
        <dbReference type="ARBA" id="ARBA00008276"/>
    </source>
</evidence>
<dbReference type="SUPFAM" id="SSF53623">
    <property type="entry name" value="MurD-like peptide ligases, catalytic domain"/>
    <property type="match status" value="1"/>
</dbReference>